<dbReference type="EMBL" id="JAAOIC020000023">
    <property type="protein sequence ID" value="KAG8040158.1"/>
    <property type="molecule type" value="Genomic_DNA"/>
</dbReference>
<proteinExistence type="predicted"/>
<reference evidence="1" key="2">
    <citation type="submission" date="2021-04" db="EMBL/GenBank/DDBJ databases">
        <title>Genome-wide patterns of bracovirus chromosomal integration into multiple host tissues during parasitism.</title>
        <authorList>
            <person name="Chebbi M.A.C."/>
        </authorList>
    </citation>
    <scope>NUCLEOTIDE SEQUENCE</scope>
    <source>
        <tissue evidence="1">Whole body</tissue>
    </source>
</reference>
<name>A0A8J5VB65_9HYME</name>
<evidence type="ECO:0000313" key="2">
    <source>
        <dbReference type="Proteomes" id="UP000729913"/>
    </source>
</evidence>
<dbReference type="AlphaFoldDB" id="A0A8J5VB65"/>
<gene>
    <name evidence="1" type="ORF">G9C98_000728</name>
</gene>
<accession>A0A8J5VB65</accession>
<reference evidence="1" key="1">
    <citation type="submission" date="2020-03" db="EMBL/GenBank/DDBJ databases">
        <authorList>
            <person name="Chebbi M.A."/>
            <person name="Drezen J.M."/>
        </authorList>
    </citation>
    <scope>NUCLEOTIDE SEQUENCE</scope>
    <source>
        <tissue evidence="1">Whole body</tissue>
    </source>
</reference>
<evidence type="ECO:0000313" key="1">
    <source>
        <dbReference type="EMBL" id="KAG8040158.1"/>
    </source>
</evidence>
<keyword evidence="2" id="KW-1185">Reference proteome</keyword>
<comment type="caution">
    <text evidence="1">The sequence shown here is derived from an EMBL/GenBank/DDBJ whole genome shotgun (WGS) entry which is preliminary data.</text>
</comment>
<sequence>MDKKHIRFRKSFNYDNDDDDDDDGEYCRAGDNSRVQGLKIANGEDNKGGDDKDLVDGHDQGQVYHFLILLKRS</sequence>
<protein>
    <submittedName>
        <fullName evidence="1">Uncharacterized protein</fullName>
    </submittedName>
</protein>
<organism evidence="1 2">
    <name type="scientific">Cotesia typhae</name>
    <dbReference type="NCBI Taxonomy" id="2053667"/>
    <lineage>
        <taxon>Eukaryota</taxon>
        <taxon>Metazoa</taxon>
        <taxon>Ecdysozoa</taxon>
        <taxon>Arthropoda</taxon>
        <taxon>Hexapoda</taxon>
        <taxon>Insecta</taxon>
        <taxon>Pterygota</taxon>
        <taxon>Neoptera</taxon>
        <taxon>Endopterygota</taxon>
        <taxon>Hymenoptera</taxon>
        <taxon>Apocrita</taxon>
        <taxon>Ichneumonoidea</taxon>
        <taxon>Braconidae</taxon>
        <taxon>Microgastrinae</taxon>
        <taxon>Cotesia</taxon>
    </lineage>
</organism>
<dbReference type="Proteomes" id="UP000729913">
    <property type="component" value="Unassembled WGS sequence"/>
</dbReference>